<sequence>MSLFNFDSLKKAFGKKEGSFVGIDMGSSSLKVVQLKRQKGVAILETYGELSLGPYANIEVGRATDLSSAQLSEALVNLMKESNVTTKECGVSIPLKSSLVFNMELPTMDPKQLQQMIPIEARKYIPVPISEVELDWKVIPKDETAVTSFMGEDNLSTTKRDETPKTEVLVAAIHRDTVIRQKEIIAGAGLNLSFFEVEIFSTIRTATTQNILNFAVLDMGSGATKLYIIEKGMIKDSHMIGRGSQDITLNIARATGISVNDAEQQKIKVGVVGTTDSEKEVSGVVYSSMEYIFNEASKAILAYQKKYNKNIDKLVITGGGSIINGMLDFAKSHTEMEVEISNPFSKVEAPAFLDPLLKQVGPGFAVALGLALRGLREME</sequence>
<reference evidence="1 2" key="1">
    <citation type="journal article" date="2016" name="Nat. Commun.">
        <title>Thousands of microbial genomes shed light on interconnected biogeochemical processes in an aquifer system.</title>
        <authorList>
            <person name="Anantharaman K."/>
            <person name="Brown C.T."/>
            <person name="Hug L.A."/>
            <person name="Sharon I."/>
            <person name="Castelle C.J."/>
            <person name="Probst A.J."/>
            <person name="Thomas B.C."/>
            <person name="Singh A."/>
            <person name="Wilkins M.J."/>
            <person name="Karaoz U."/>
            <person name="Brodie E.L."/>
            <person name="Williams K.H."/>
            <person name="Hubbard S.S."/>
            <person name="Banfield J.F."/>
        </authorList>
    </citation>
    <scope>NUCLEOTIDE SEQUENCE [LARGE SCALE GENOMIC DNA]</scope>
</reference>
<dbReference type="InterPro" id="IPR043129">
    <property type="entry name" value="ATPase_NBD"/>
</dbReference>
<comment type="caution">
    <text evidence="1">The sequence shown here is derived from an EMBL/GenBank/DDBJ whole genome shotgun (WGS) entry which is preliminary data.</text>
</comment>
<gene>
    <name evidence="1" type="ORF">A3E89_00735</name>
</gene>
<dbReference type="Gene3D" id="3.30.1490.300">
    <property type="match status" value="1"/>
</dbReference>
<organism evidence="1 2">
    <name type="scientific">Candidatus Campbellbacteria bacterium RIFCSPHIGHO2_12_FULL_35_10</name>
    <dbReference type="NCBI Taxonomy" id="1797578"/>
    <lineage>
        <taxon>Bacteria</taxon>
        <taxon>Candidatus Campbelliibacteriota</taxon>
    </lineage>
</organism>
<dbReference type="Gene3D" id="3.30.420.40">
    <property type="match status" value="2"/>
</dbReference>
<dbReference type="PANTHER" id="PTHR32432">
    <property type="entry name" value="CELL DIVISION PROTEIN FTSA-RELATED"/>
    <property type="match status" value="1"/>
</dbReference>
<evidence type="ECO:0008006" key="3">
    <source>
        <dbReference type="Google" id="ProtNLM"/>
    </source>
</evidence>
<dbReference type="InterPro" id="IPR005883">
    <property type="entry name" value="PilM"/>
</dbReference>
<dbReference type="SUPFAM" id="SSF53067">
    <property type="entry name" value="Actin-like ATPase domain"/>
    <property type="match status" value="2"/>
</dbReference>
<dbReference type="AlphaFoldDB" id="A0A1F5EN19"/>
<protein>
    <recommendedName>
        <fullName evidence="3">SHS2 domain-containing protein</fullName>
    </recommendedName>
</protein>
<dbReference type="PANTHER" id="PTHR32432:SF3">
    <property type="entry name" value="ETHANOLAMINE UTILIZATION PROTEIN EUTJ"/>
    <property type="match status" value="1"/>
</dbReference>
<evidence type="ECO:0000313" key="1">
    <source>
        <dbReference type="EMBL" id="OGD68808.1"/>
    </source>
</evidence>
<dbReference type="CDD" id="cd24049">
    <property type="entry name" value="ASKHA_NBD_PilM"/>
    <property type="match status" value="1"/>
</dbReference>
<name>A0A1F5EN19_9BACT</name>
<evidence type="ECO:0000313" key="2">
    <source>
        <dbReference type="Proteomes" id="UP000185891"/>
    </source>
</evidence>
<accession>A0A1F5EN19</accession>
<dbReference type="InterPro" id="IPR050696">
    <property type="entry name" value="FtsA/MreB"/>
</dbReference>
<dbReference type="NCBIfam" id="TIGR01175">
    <property type="entry name" value="pilM"/>
    <property type="match status" value="1"/>
</dbReference>
<proteinExistence type="predicted"/>
<dbReference type="Pfam" id="PF11104">
    <property type="entry name" value="PilM_2"/>
    <property type="match status" value="1"/>
</dbReference>
<dbReference type="Proteomes" id="UP000185891">
    <property type="component" value="Unassembled WGS sequence"/>
</dbReference>
<dbReference type="PIRSF" id="PIRSF019169">
    <property type="entry name" value="PilM"/>
    <property type="match status" value="1"/>
</dbReference>
<dbReference type="EMBL" id="MFAA01000023">
    <property type="protein sequence ID" value="OGD68808.1"/>
    <property type="molecule type" value="Genomic_DNA"/>
</dbReference>